<dbReference type="Proteomes" id="UP001190700">
    <property type="component" value="Unassembled WGS sequence"/>
</dbReference>
<accession>A0AAE0LD04</accession>
<dbReference type="EMBL" id="LGRX02004197">
    <property type="protein sequence ID" value="KAK3280921.1"/>
    <property type="molecule type" value="Genomic_DNA"/>
</dbReference>
<evidence type="ECO:0000313" key="3">
    <source>
        <dbReference type="Proteomes" id="UP001190700"/>
    </source>
</evidence>
<proteinExistence type="predicted"/>
<name>A0AAE0LD04_9CHLO</name>
<gene>
    <name evidence="2" type="ORF">CYMTET_11262</name>
</gene>
<feature type="region of interest" description="Disordered" evidence="1">
    <location>
        <begin position="1"/>
        <end position="110"/>
    </location>
</feature>
<evidence type="ECO:0000256" key="1">
    <source>
        <dbReference type="SAM" id="MobiDB-lite"/>
    </source>
</evidence>
<keyword evidence="3" id="KW-1185">Reference proteome</keyword>
<feature type="compositionally biased region" description="Basic and acidic residues" evidence="1">
    <location>
        <begin position="11"/>
        <end position="20"/>
    </location>
</feature>
<comment type="caution">
    <text evidence="2">The sequence shown here is derived from an EMBL/GenBank/DDBJ whole genome shotgun (WGS) entry which is preliminary data.</text>
</comment>
<protein>
    <submittedName>
        <fullName evidence="2">Uncharacterized protein</fullName>
    </submittedName>
</protein>
<feature type="compositionally biased region" description="Low complexity" evidence="1">
    <location>
        <begin position="90"/>
        <end position="101"/>
    </location>
</feature>
<evidence type="ECO:0000313" key="2">
    <source>
        <dbReference type="EMBL" id="KAK3280921.1"/>
    </source>
</evidence>
<sequence>MIVGVPSLRAPIERRRDGCGRQHITPAPPTSSPVCSGVADDACVKRPREGMAVAQTTNSKQTARDVRAENPKPIGGLPHPKARRGGGRHSSSSSESSAATETEYRNIQVH</sequence>
<organism evidence="2 3">
    <name type="scientific">Cymbomonas tetramitiformis</name>
    <dbReference type="NCBI Taxonomy" id="36881"/>
    <lineage>
        <taxon>Eukaryota</taxon>
        <taxon>Viridiplantae</taxon>
        <taxon>Chlorophyta</taxon>
        <taxon>Pyramimonadophyceae</taxon>
        <taxon>Pyramimonadales</taxon>
        <taxon>Pyramimonadaceae</taxon>
        <taxon>Cymbomonas</taxon>
    </lineage>
</organism>
<dbReference type="AlphaFoldDB" id="A0AAE0LD04"/>
<reference evidence="2 3" key="1">
    <citation type="journal article" date="2015" name="Genome Biol. Evol.">
        <title>Comparative Genomics of a Bacterivorous Green Alga Reveals Evolutionary Causalities and Consequences of Phago-Mixotrophic Mode of Nutrition.</title>
        <authorList>
            <person name="Burns J.A."/>
            <person name="Paasch A."/>
            <person name="Narechania A."/>
            <person name="Kim E."/>
        </authorList>
    </citation>
    <scope>NUCLEOTIDE SEQUENCE [LARGE SCALE GENOMIC DNA]</scope>
    <source>
        <strain evidence="2 3">PLY_AMNH</strain>
    </source>
</reference>